<accession>A0A5E4A4A5</accession>
<feature type="region of interest" description="Disordered" evidence="1">
    <location>
        <begin position="1"/>
        <end position="138"/>
    </location>
</feature>
<proteinExistence type="predicted"/>
<keyword evidence="3" id="KW-1185">Reference proteome</keyword>
<comment type="caution">
    <text evidence="2">The sequence shown here is derived from an EMBL/GenBank/DDBJ whole genome shotgun (WGS) entry which is preliminary data.</text>
</comment>
<evidence type="ECO:0000313" key="3">
    <source>
        <dbReference type="Proteomes" id="UP000335636"/>
    </source>
</evidence>
<feature type="compositionally biased region" description="Low complexity" evidence="1">
    <location>
        <begin position="69"/>
        <end position="84"/>
    </location>
</feature>
<evidence type="ECO:0000256" key="1">
    <source>
        <dbReference type="SAM" id="MobiDB-lite"/>
    </source>
</evidence>
<name>A0A5E4A4A5_MARMO</name>
<reference evidence="2" key="1">
    <citation type="submission" date="2019-04" db="EMBL/GenBank/DDBJ databases">
        <authorList>
            <person name="Alioto T."/>
            <person name="Alioto T."/>
        </authorList>
    </citation>
    <scope>NUCLEOTIDE SEQUENCE [LARGE SCALE GENOMIC DNA]</scope>
</reference>
<feature type="compositionally biased region" description="Polar residues" evidence="1">
    <location>
        <begin position="26"/>
        <end position="36"/>
    </location>
</feature>
<organism evidence="2 3">
    <name type="scientific">Marmota monax</name>
    <name type="common">Woodchuck</name>
    <dbReference type="NCBI Taxonomy" id="9995"/>
    <lineage>
        <taxon>Eukaryota</taxon>
        <taxon>Metazoa</taxon>
        <taxon>Chordata</taxon>
        <taxon>Craniata</taxon>
        <taxon>Vertebrata</taxon>
        <taxon>Euteleostomi</taxon>
        <taxon>Mammalia</taxon>
        <taxon>Eutheria</taxon>
        <taxon>Euarchontoglires</taxon>
        <taxon>Glires</taxon>
        <taxon>Rodentia</taxon>
        <taxon>Sciuromorpha</taxon>
        <taxon>Sciuridae</taxon>
        <taxon>Xerinae</taxon>
        <taxon>Marmotini</taxon>
        <taxon>Marmota</taxon>
    </lineage>
</organism>
<evidence type="ECO:0000313" key="2">
    <source>
        <dbReference type="EMBL" id="VTJ52113.1"/>
    </source>
</evidence>
<dbReference type="AlphaFoldDB" id="A0A5E4A4A5"/>
<dbReference type="Proteomes" id="UP000335636">
    <property type="component" value="Unassembled WGS sequence"/>
</dbReference>
<gene>
    <name evidence="2" type="ORF">MONAX_5E022338</name>
</gene>
<feature type="compositionally biased region" description="Low complexity" evidence="1">
    <location>
        <begin position="99"/>
        <end position="108"/>
    </location>
</feature>
<sequence>MDPNCSCATGNWPGPRRGSGEAISRPSFSKPSTSNRPFPKRSAPRSGVREPPSPPPFFLQVAPAPAPAPANAKSANAPPARRSPNPYPSLYSVRGMIQAARGSPSLASRRLRSRRGPGPGPEGRDARALSPWRSSPPPSPLARRLLLLLPRGLCQVCQGLRLQRGSGKVQLLRLMWREPRFHV</sequence>
<protein>
    <submittedName>
        <fullName evidence="2">Uncharacterized protein</fullName>
    </submittedName>
</protein>
<dbReference type="EMBL" id="CABDUW010000014">
    <property type="protein sequence ID" value="VTJ52113.1"/>
    <property type="molecule type" value="Genomic_DNA"/>
</dbReference>